<keyword evidence="1" id="KW-0732">Signal</keyword>
<reference evidence="2" key="1">
    <citation type="journal article" date="2021" name="Open Biol.">
        <title>Shared evolutionary footprints suggest mitochondrial oxidative damage underlies multiple complex I losses in fungi.</title>
        <authorList>
            <person name="Schikora-Tamarit M.A."/>
            <person name="Marcet-Houben M."/>
            <person name="Nosek J."/>
            <person name="Gabaldon T."/>
        </authorList>
    </citation>
    <scope>NUCLEOTIDE SEQUENCE</scope>
    <source>
        <strain evidence="2">CBS2887</strain>
    </source>
</reference>
<comment type="caution">
    <text evidence="2">The sequence shown here is derived from an EMBL/GenBank/DDBJ whole genome shotgun (WGS) entry which is preliminary data.</text>
</comment>
<dbReference type="Proteomes" id="UP000774326">
    <property type="component" value="Unassembled WGS sequence"/>
</dbReference>
<sequence>MLVLILVWPSSSLTLGLPELGIFGSEEIGGDGKSCEFSRLDSLTIRMLFDCTTRLLDFLARVLLLGVNVKFPSTLTGFNSFLDSFISITSSGNSMDL</sequence>
<name>A0A9P8TM11_WICPI</name>
<evidence type="ECO:0008006" key="4">
    <source>
        <dbReference type="Google" id="ProtNLM"/>
    </source>
</evidence>
<gene>
    <name evidence="2" type="ORF">WICPIJ_005222</name>
</gene>
<accession>A0A9P8TM11</accession>
<evidence type="ECO:0000313" key="2">
    <source>
        <dbReference type="EMBL" id="KAH3683806.1"/>
    </source>
</evidence>
<evidence type="ECO:0000256" key="1">
    <source>
        <dbReference type="SAM" id="SignalP"/>
    </source>
</evidence>
<dbReference type="EMBL" id="JAEUBG010002934">
    <property type="protein sequence ID" value="KAH3683806.1"/>
    <property type="molecule type" value="Genomic_DNA"/>
</dbReference>
<dbReference type="AlphaFoldDB" id="A0A9P8TM11"/>
<protein>
    <recommendedName>
        <fullName evidence="4">Secreted protein</fullName>
    </recommendedName>
</protein>
<proteinExistence type="predicted"/>
<feature type="signal peptide" evidence="1">
    <location>
        <begin position="1"/>
        <end position="16"/>
    </location>
</feature>
<reference evidence="2" key="2">
    <citation type="submission" date="2021-01" db="EMBL/GenBank/DDBJ databases">
        <authorList>
            <person name="Schikora-Tamarit M.A."/>
        </authorList>
    </citation>
    <scope>NUCLEOTIDE SEQUENCE</scope>
    <source>
        <strain evidence="2">CBS2887</strain>
    </source>
</reference>
<organism evidence="2 3">
    <name type="scientific">Wickerhamomyces pijperi</name>
    <name type="common">Yeast</name>
    <name type="synonym">Pichia pijperi</name>
    <dbReference type="NCBI Taxonomy" id="599730"/>
    <lineage>
        <taxon>Eukaryota</taxon>
        <taxon>Fungi</taxon>
        <taxon>Dikarya</taxon>
        <taxon>Ascomycota</taxon>
        <taxon>Saccharomycotina</taxon>
        <taxon>Saccharomycetes</taxon>
        <taxon>Phaffomycetales</taxon>
        <taxon>Wickerhamomycetaceae</taxon>
        <taxon>Wickerhamomyces</taxon>
    </lineage>
</organism>
<keyword evidence="3" id="KW-1185">Reference proteome</keyword>
<evidence type="ECO:0000313" key="3">
    <source>
        <dbReference type="Proteomes" id="UP000774326"/>
    </source>
</evidence>
<feature type="chain" id="PRO_5040423162" description="Secreted protein" evidence="1">
    <location>
        <begin position="17"/>
        <end position="97"/>
    </location>
</feature>